<comment type="caution">
    <text evidence="2">The sequence shown here is derived from an EMBL/GenBank/DDBJ whole genome shotgun (WGS) entry which is preliminary data.</text>
</comment>
<organism evidence="2 3">
    <name type="scientific">Kribbella sandramycini</name>
    <dbReference type="NCBI Taxonomy" id="60450"/>
    <lineage>
        <taxon>Bacteria</taxon>
        <taxon>Bacillati</taxon>
        <taxon>Actinomycetota</taxon>
        <taxon>Actinomycetes</taxon>
        <taxon>Propionibacteriales</taxon>
        <taxon>Kribbellaceae</taxon>
        <taxon>Kribbella</taxon>
    </lineage>
</organism>
<reference evidence="2 3" key="1">
    <citation type="submission" date="2020-05" db="EMBL/GenBank/DDBJ databases">
        <title>Genome sequence of Kribbella sandramycini ATCC 39419.</title>
        <authorList>
            <person name="Maclea K.S."/>
            <person name="Fair J.L."/>
        </authorList>
    </citation>
    <scope>NUCLEOTIDE SEQUENCE [LARGE SCALE GENOMIC DNA]</scope>
    <source>
        <strain evidence="2 3">ATCC 39419</strain>
    </source>
</reference>
<protein>
    <recommendedName>
        <fullName evidence="5">Mce-associated membrane protein</fullName>
    </recommendedName>
</protein>
<dbReference type="Proteomes" id="UP000534306">
    <property type="component" value="Unassembled WGS sequence"/>
</dbReference>
<evidence type="ECO:0000313" key="4">
    <source>
        <dbReference type="Proteomes" id="UP000553957"/>
    </source>
</evidence>
<keyword evidence="3" id="KW-1185">Reference proteome</keyword>
<dbReference type="RefSeq" id="WP_171670916.1">
    <property type="nucleotide sequence ID" value="NZ_BAAAGT010000003.1"/>
</dbReference>
<evidence type="ECO:0000313" key="3">
    <source>
        <dbReference type="Proteomes" id="UP000534306"/>
    </source>
</evidence>
<evidence type="ECO:0000313" key="2">
    <source>
        <dbReference type="EMBL" id="NOL39300.1"/>
    </source>
</evidence>
<reference evidence="1 4" key="2">
    <citation type="submission" date="2020-08" db="EMBL/GenBank/DDBJ databases">
        <title>Sequencing the genomes of 1000 actinobacteria strains.</title>
        <authorList>
            <person name="Klenk H.-P."/>
        </authorList>
    </citation>
    <scope>NUCLEOTIDE SEQUENCE [LARGE SCALE GENOMIC DNA]</scope>
    <source>
        <strain evidence="1 4">DSM 15626</strain>
    </source>
</reference>
<name>A0A7Y4KV52_9ACTN</name>
<gene>
    <name evidence="1" type="ORF">HNR71_003743</name>
    <name evidence="2" type="ORF">HPO96_03485</name>
</gene>
<dbReference type="EMBL" id="JABJRC010000001">
    <property type="protein sequence ID" value="NOL39300.1"/>
    <property type="molecule type" value="Genomic_DNA"/>
</dbReference>
<evidence type="ECO:0008006" key="5">
    <source>
        <dbReference type="Google" id="ProtNLM"/>
    </source>
</evidence>
<proteinExistence type="predicted"/>
<sequence>MTTTTPQTSAGDAAVAAYRRYIEVTDTLARSGGTDTRDLASVADGVELAASKIQAENYRGRKVKSTGTTEVRWAKVTKLGEPAAGKVTTASVQACIDTSKTDFVDAAGKSVRRPGTPTRWLDTRDLKFVDSRWKVVHGKNRAAKC</sequence>
<dbReference type="Proteomes" id="UP000553957">
    <property type="component" value="Unassembled WGS sequence"/>
</dbReference>
<evidence type="ECO:0000313" key="1">
    <source>
        <dbReference type="EMBL" id="MBB6568106.1"/>
    </source>
</evidence>
<accession>A0A7Y4KV52</accession>
<dbReference type="EMBL" id="JACHKF010000001">
    <property type="protein sequence ID" value="MBB6568106.1"/>
    <property type="molecule type" value="Genomic_DNA"/>
</dbReference>
<dbReference type="AlphaFoldDB" id="A0A7Y4KV52"/>